<dbReference type="PANTHER" id="PTHR11461:SF211">
    <property type="entry name" value="GH10112P-RELATED"/>
    <property type="match status" value="1"/>
</dbReference>
<reference evidence="3 4" key="1">
    <citation type="submission" date="2019-02" db="EMBL/GenBank/DDBJ databases">
        <title>Draft Genome Sequence of the Prevotella sp. BCRC 81118, Isolated from Human Feces.</title>
        <authorList>
            <person name="Huang C.-H."/>
        </authorList>
    </citation>
    <scope>NUCLEOTIDE SEQUENCE [LARGE SCALE GENOMIC DNA]</scope>
    <source>
        <strain evidence="3 4">BCRC 81118</strain>
    </source>
</reference>
<sequence>MKKSVMTIATMALAMTMVSCGSCKKVQGGVKGTESMEATKSEEAMDEGYLILSDEQRSIVDKNNGFALNLFHEISGFDSKVVSPMSISYLMGMLANGADGQTREEILKTIGCEGVSVEDLNALYKMMLQKANSLDKQTTVNIANYIALNKQYQLKNTFAGIMKNDYQAGVENLDFASSASVKHINQWCCKQTNGMIPSMISQLDANAVSCIMNAIYFKGAWTDKFDKKNTKLEAFHGYTRDIKKAQMMHRQAKYQYADGAGYSAVRIPYGNRSYEMVVLLPNQGSSIDEMMKKVDVKSLAELRDKMDECMVDLKLPRFSTELSLPLNGIISKLGAPSMFGGNANFSNFATGSLSISKMLQKAKIEVSEEGTKAAAVTAAIMTMSLQHPDEPRRVDFHADRPFVYMITEANTGAILFMGQFTGSEL</sequence>
<dbReference type="EMBL" id="SGVY01000038">
    <property type="protein sequence ID" value="TFH77640.1"/>
    <property type="molecule type" value="Genomic_DNA"/>
</dbReference>
<evidence type="ECO:0000259" key="2">
    <source>
        <dbReference type="SMART" id="SM00093"/>
    </source>
</evidence>
<feature type="domain" description="Serpin" evidence="2">
    <location>
        <begin position="68"/>
        <end position="423"/>
    </location>
</feature>
<organism evidence="3 4">
    <name type="scientific">Segatella hominis</name>
    <dbReference type="NCBI Taxonomy" id="2518605"/>
    <lineage>
        <taxon>Bacteria</taxon>
        <taxon>Pseudomonadati</taxon>
        <taxon>Bacteroidota</taxon>
        <taxon>Bacteroidia</taxon>
        <taxon>Bacteroidales</taxon>
        <taxon>Prevotellaceae</taxon>
        <taxon>Segatella</taxon>
    </lineage>
</organism>
<dbReference type="InterPro" id="IPR000215">
    <property type="entry name" value="Serpin_fam"/>
</dbReference>
<dbReference type="Pfam" id="PF00079">
    <property type="entry name" value="Serpin"/>
    <property type="match status" value="1"/>
</dbReference>
<evidence type="ECO:0000313" key="4">
    <source>
        <dbReference type="Proteomes" id="UP000297872"/>
    </source>
</evidence>
<accession>A0A4Y8VA99</accession>
<gene>
    <name evidence="3" type="ORF">EXN75_12390</name>
</gene>
<dbReference type="SUPFAM" id="SSF56574">
    <property type="entry name" value="Serpins"/>
    <property type="match status" value="1"/>
</dbReference>
<evidence type="ECO:0000313" key="3">
    <source>
        <dbReference type="EMBL" id="TFH77640.1"/>
    </source>
</evidence>
<comment type="similarity">
    <text evidence="1">Belongs to the serpin family.</text>
</comment>
<dbReference type="InterPro" id="IPR023796">
    <property type="entry name" value="Serpin_dom"/>
</dbReference>
<dbReference type="AlphaFoldDB" id="A0A4Y8VA99"/>
<dbReference type="GO" id="GO:0005615">
    <property type="term" value="C:extracellular space"/>
    <property type="evidence" value="ECO:0007669"/>
    <property type="project" value="InterPro"/>
</dbReference>
<proteinExistence type="inferred from homology"/>
<comment type="caution">
    <text evidence="3">The sequence shown here is derived from an EMBL/GenBank/DDBJ whole genome shotgun (WGS) entry which is preliminary data.</text>
</comment>
<evidence type="ECO:0000256" key="1">
    <source>
        <dbReference type="RuleBase" id="RU000411"/>
    </source>
</evidence>
<dbReference type="RefSeq" id="WP_134844054.1">
    <property type="nucleotide sequence ID" value="NZ_SGVY01000038.1"/>
</dbReference>
<dbReference type="InterPro" id="IPR023795">
    <property type="entry name" value="Serpin_CS"/>
</dbReference>
<protein>
    <submittedName>
        <fullName evidence="3">Serpin family protein</fullName>
    </submittedName>
</protein>
<dbReference type="PANTHER" id="PTHR11461">
    <property type="entry name" value="SERINE PROTEASE INHIBITOR, SERPIN"/>
    <property type="match status" value="1"/>
</dbReference>
<dbReference type="CDD" id="cd19588">
    <property type="entry name" value="serpin_miropin-like"/>
    <property type="match status" value="1"/>
</dbReference>
<dbReference type="GO" id="GO:0004867">
    <property type="term" value="F:serine-type endopeptidase inhibitor activity"/>
    <property type="evidence" value="ECO:0007669"/>
    <property type="project" value="InterPro"/>
</dbReference>
<dbReference type="InterPro" id="IPR036186">
    <property type="entry name" value="Serpin_sf"/>
</dbReference>
<dbReference type="SMART" id="SM00093">
    <property type="entry name" value="SERPIN"/>
    <property type="match status" value="1"/>
</dbReference>
<dbReference type="Gene3D" id="3.30.497.10">
    <property type="entry name" value="Antithrombin, subunit I, domain 2"/>
    <property type="match status" value="1"/>
</dbReference>
<dbReference type="InterPro" id="IPR042185">
    <property type="entry name" value="Serpin_sf_2"/>
</dbReference>
<dbReference type="PROSITE" id="PS00284">
    <property type="entry name" value="SERPIN"/>
    <property type="match status" value="1"/>
</dbReference>
<dbReference type="GeneID" id="302996076"/>
<dbReference type="Gene3D" id="2.30.39.10">
    <property type="entry name" value="Alpha-1-antitrypsin, domain 1"/>
    <property type="match status" value="1"/>
</dbReference>
<dbReference type="InterPro" id="IPR042178">
    <property type="entry name" value="Serpin_sf_1"/>
</dbReference>
<name>A0A4Y8VA99_9BACT</name>
<keyword evidence="4" id="KW-1185">Reference proteome</keyword>
<dbReference type="OrthoDB" id="9764871at2"/>
<dbReference type="PROSITE" id="PS51257">
    <property type="entry name" value="PROKAR_LIPOPROTEIN"/>
    <property type="match status" value="1"/>
</dbReference>
<dbReference type="Proteomes" id="UP000297872">
    <property type="component" value="Unassembled WGS sequence"/>
</dbReference>